<evidence type="ECO:0000313" key="4">
    <source>
        <dbReference type="EMBL" id="KAH7443265.1"/>
    </source>
</evidence>
<accession>A0A8T2VC96</accession>
<feature type="region of interest" description="Disordered" evidence="1">
    <location>
        <begin position="325"/>
        <end position="359"/>
    </location>
</feature>
<evidence type="ECO:0000259" key="3">
    <source>
        <dbReference type="Pfam" id="PF21647"/>
    </source>
</evidence>
<dbReference type="Pfam" id="PF06075">
    <property type="entry name" value="DUF936"/>
    <property type="match status" value="1"/>
</dbReference>
<evidence type="ECO:0000256" key="1">
    <source>
        <dbReference type="SAM" id="MobiDB-lite"/>
    </source>
</evidence>
<evidence type="ECO:0000313" key="5">
    <source>
        <dbReference type="Proteomes" id="UP000825935"/>
    </source>
</evidence>
<feature type="domain" description="DUF6857" evidence="3">
    <location>
        <begin position="426"/>
        <end position="788"/>
    </location>
</feature>
<dbReference type="Pfam" id="PF21647">
    <property type="entry name" value="DUF6857"/>
    <property type="match status" value="1"/>
</dbReference>
<feature type="domain" description="DUF936" evidence="2">
    <location>
        <begin position="4"/>
        <end position="119"/>
    </location>
</feature>
<evidence type="ECO:0000259" key="2">
    <source>
        <dbReference type="Pfam" id="PF06075"/>
    </source>
</evidence>
<dbReference type="OrthoDB" id="1910897at2759"/>
<feature type="compositionally biased region" description="Polar residues" evidence="1">
    <location>
        <begin position="180"/>
        <end position="193"/>
    </location>
</feature>
<name>A0A8T2VC96_CERRI</name>
<feature type="region of interest" description="Disordered" evidence="1">
    <location>
        <begin position="174"/>
        <end position="310"/>
    </location>
</feature>
<feature type="compositionally biased region" description="Polar residues" evidence="1">
    <location>
        <begin position="272"/>
        <end position="281"/>
    </location>
</feature>
<dbReference type="EMBL" id="CM035407">
    <property type="protein sequence ID" value="KAH7443265.1"/>
    <property type="molecule type" value="Genomic_DNA"/>
</dbReference>
<dbReference type="PANTHER" id="PTHR31928">
    <property type="entry name" value="EXPRESSED PROTEIN"/>
    <property type="match status" value="1"/>
</dbReference>
<protein>
    <submittedName>
        <fullName evidence="4">Uncharacterized protein</fullName>
    </submittedName>
</protein>
<dbReference type="InterPro" id="IPR049172">
    <property type="entry name" value="DUF6857_pln"/>
</dbReference>
<sequence>MALLTPGILSKLLDNIGSDAKVAGSHRAAFLQVVGIVPALSGSDHLFPCHGFYIKVSDSLHSTYMSLEEQTAELILSNKLQVGQLIQVKRVDAGSPVPILRGVQTVPGKGSIIGQPQEMSLPDSENFSHQLDAANQFASSKSNNADANNQDNSSNELLAERRCSLAGADVRKKIEKSAEKQTSSSPVFTSPFNKTAIGRRSSERASWATLPFPEKEDSQTGRSGRTRVIPEFSPKTHSRSISASPARHQPVRSSLVFEREGLPCETAKDSPNARNSSQKAAISSAAEGPPKYRQLSPALKRASSVGKVGQRLSAEETKIGNNLLRRSASKGRSGDARSVSLVIDDKTSEKSTDASDDCSSRCAANKQVERAGSILKQAKNAKVGSGMCTLPCKDDRDPIKPSSTSSSVSSGGKNADLEPKQDFTEDAFQSNLLALGKKAQRRQLIASIAASEALLEASSTQAILQCLSDFAELCTAATPESPGPTVEKFFSLYRVLSDAGNNARALAQSSVLKCSEKKTKENVLSEFCKVSHDKIKAASSWVDAALSSGLTAYPFGNKDQKTFKSPFRPGFDGRCCKNKMNSFGLPSCVHSTKLSSCCTESPNLTNSVSSRGFMSPPICKAAEIDVDYKCNNLTSYTSHLEASRIYDAKQLFSAANTHASCDDFTSFDKKADVMLEWVEGSGFAEAVLLANQLQTEAELWFVRFIESSLDSGYKSVIKDASAIKRIRNVSSRWPDENSQVSAVLSDLKKVNEWLDEMSSVKWAASNPELEATTTKLKQKLYDLLIQLVLRSPTQVVSHSLCS</sequence>
<reference evidence="4" key="1">
    <citation type="submission" date="2021-08" db="EMBL/GenBank/DDBJ databases">
        <title>WGS assembly of Ceratopteris richardii.</title>
        <authorList>
            <person name="Marchant D.B."/>
            <person name="Chen G."/>
            <person name="Jenkins J."/>
            <person name="Shu S."/>
            <person name="Leebens-Mack J."/>
            <person name="Grimwood J."/>
            <person name="Schmutz J."/>
            <person name="Soltis P."/>
            <person name="Soltis D."/>
            <person name="Chen Z.-H."/>
        </authorList>
    </citation>
    <scope>NUCLEOTIDE SEQUENCE</scope>
    <source>
        <strain evidence="4">Whitten #5841</strain>
        <tissue evidence="4">Leaf</tissue>
    </source>
</reference>
<dbReference type="Proteomes" id="UP000825935">
    <property type="component" value="Chromosome 2"/>
</dbReference>
<dbReference type="AlphaFoldDB" id="A0A8T2VC96"/>
<comment type="caution">
    <text evidence="4">The sequence shown here is derived from an EMBL/GenBank/DDBJ whole genome shotgun (WGS) entry which is preliminary data.</text>
</comment>
<feature type="region of interest" description="Disordered" evidence="1">
    <location>
        <begin position="390"/>
        <end position="419"/>
    </location>
</feature>
<dbReference type="PANTHER" id="PTHR31928:SF4">
    <property type="entry name" value="OS08G0541500 PROTEIN"/>
    <property type="match status" value="1"/>
</dbReference>
<gene>
    <name evidence="4" type="ORF">KP509_02G027600</name>
</gene>
<feature type="compositionally biased region" description="Basic and acidic residues" evidence="1">
    <location>
        <begin position="257"/>
        <end position="268"/>
    </location>
</feature>
<proteinExistence type="predicted"/>
<keyword evidence="5" id="KW-1185">Reference proteome</keyword>
<dbReference type="InterPro" id="IPR010341">
    <property type="entry name" value="DUF936_pln"/>
</dbReference>
<feature type="compositionally biased region" description="Basic and acidic residues" evidence="1">
    <location>
        <begin position="343"/>
        <end position="353"/>
    </location>
</feature>
<organism evidence="4 5">
    <name type="scientific">Ceratopteris richardii</name>
    <name type="common">Triangle waterfern</name>
    <dbReference type="NCBI Taxonomy" id="49495"/>
    <lineage>
        <taxon>Eukaryota</taxon>
        <taxon>Viridiplantae</taxon>
        <taxon>Streptophyta</taxon>
        <taxon>Embryophyta</taxon>
        <taxon>Tracheophyta</taxon>
        <taxon>Polypodiopsida</taxon>
        <taxon>Polypodiidae</taxon>
        <taxon>Polypodiales</taxon>
        <taxon>Pteridineae</taxon>
        <taxon>Pteridaceae</taxon>
        <taxon>Parkerioideae</taxon>
        <taxon>Ceratopteris</taxon>
    </lineage>
</organism>
<dbReference type="InterPro" id="IPR048297">
    <property type="entry name" value="DUF936_dom_pln"/>
</dbReference>